<dbReference type="EMBL" id="SPLM01000002">
    <property type="protein sequence ID" value="TMW68851.1"/>
    <property type="molecule type" value="Genomic_DNA"/>
</dbReference>
<feature type="compositionally biased region" description="Basic and acidic residues" evidence="1">
    <location>
        <begin position="7"/>
        <end position="18"/>
    </location>
</feature>
<proteinExistence type="predicted"/>
<accession>A0A8K1FN03</accession>
<name>A0A8K1FN03_PYTOL</name>
<evidence type="ECO:0000313" key="3">
    <source>
        <dbReference type="Proteomes" id="UP000794436"/>
    </source>
</evidence>
<gene>
    <name evidence="2" type="ORF">Poli38472_006319</name>
</gene>
<comment type="caution">
    <text evidence="2">The sequence shown here is derived from an EMBL/GenBank/DDBJ whole genome shotgun (WGS) entry which is preliminary data.</text>
</comment>
<protein>
    <submittedName>
        <fullName evidence="2">Uncharacterized protein</fullName>
    </submittedName>
</protein>
<organism evidence="2 3">
    <name type="scientific">Pythium oligandrum</name>
    <name type="common">Mycoparasitic fungus</name>
    <dbReference type="NCBI Taxonomy" id="41045"/>
    <lineage>
        <taxon>Eukaryota</taxon>
        <taxon>Sar</taxon>
        <taxon>Stramenopiles</taxon>
        <taxon>Oomycota</taxon>
        <taxon>Peronosporomycetes</taxon>
        <taxon>Pythiales</taxon>
        <taxon>Pythiaceae</taxon>
        <taxon>Pythium</taxon>
    </lineage>
</organism>
<dbReference type="AlphaFoldDB" id="A0A8K1FN03"/>
<evidence type="ECO:0000256" key="1">
    <source>
        <dbReference type="SAM" id="MobiDB-lite"/>
    </source>
</evidence>
<dbReference type="Proteomes" id="UP000794436">
    <property type="component" value="Unassembled WGS sequence"/>
</dbReference>
<keyword evidence="3" id="KW-1185">Reference proteome</keyword>
<dbReference type="OrthoDB" id="161806at2759"/>
<reference evidence="2" key="1">
    <citation type="submission" date="2019-03" db="EMBL/GenBank/DDBJ databases">
        <title>Long read genome sequence of the mycoparasitic Pythium oligandrum ATCC 38472 isolated from sugarbeet rhizosphere.</title>
        <authorList>
            <person name="Gaulin E."/>
        </authorList>
    </citation>
    <scope>NUCLEOTIDE SEQUENCE</scope>
    <source>
        <strain evidence="2">ATCC 38472_TT</strain>
    </source>
</reference>
<feature type="region of interest" description="Disordered" evidence="1">
    <location>
        <begin position="1"/>
        <end position="31"/>
    </location>
</feature>
<evidence type="ECO:0000313" key="2">
    <source>
        <dbReference type="EMBL" id="TMW68851.1"/>
    </source>
</evidence>
<sequence>MGTAGKHGTEVNMHDGKCGKRKHGAEVEEETGPTISRFASPNYFQVFQDSDIDLEFVDLDEESNYFYQAQPTKVIPARHGKEHVILLRRDGAGVGKKKKPDSIKAAFKSMKADCDNVPISGSRSAADLFSAGTPQVLTHGSNGDNILKHIRADPATACGQLSLLMQEQADAVDDLAELHLITRILGATYQTYLPFQSKLKNIILAPIASKQQLFELFKALRPQDELTEQGWEQHKALALLELVFMAAAPRLFQSEFWLHYLAKTAPGWIPTFEQRLLDNTVLLQVLRSPIGAFFLERWETLKWKSELPAVLAELRDGKTTLSPDRSTLFVVQEPAGTVVLREGPFPTQY</sequence>